<organism evidence="2 3">
    <name type="scientific">Photobacterium marinum</name>
    <dbReference type="NCBI Taxonomy" id="1056511"/>
    <lineage>
        <taxon>Bacteria</taxon>
        <taxon>Pseudomonadati</taxon>
        <taxon>Pseudomonadota</taxon>
        <taxon>Gammaproteobacteria</taxon>
        <taxon>Vibrionales</taxon>
        <taxon>Vibrionaceae</taxon>
        <taxon>Photobacterium</taxon>
    </lineage>
</organism>
<name>L8JGS7_9GAMM</name>
<dbReference type="AlphaFoldDB" id="L8JGS7"/>
<reference evidence="2 3" key="1">
    <citation type="submission" date="2012-12" db="EMBL/GenBank/DDBJ databases">
        <title>Genome Assembly of Photobacterium sp. AK15.</title>
        <authorList>
            <person name="Khatri I."/>
            <person name="Vaidya B."/>
            <person name="Srinivas T.N.R."/>
            <person name="Subramanian S."/>
            <person name="Pinnaka A."/>
        </authorList>
    </citation>
    <scope>NUCLEOTIDE SEQUENCE [LARGE SCALE GENOMIC DNA]</scope>
    <source>
        <strain evidence="2 3">AK15</strain>
    </source>
</reference>
<keyword evidence="1" id="KW-0812">Transmembrane</keyword>
<feature type="transmembrane region" description="Helical" evidence="1">
    <location>
        <begin position="49"/>
        <end position="69"/>
    </location>
</feature>
<evidence type="ECO:0000313" key="3">
    <source>
        <dbReference type="Proteomes" id="UP000011134"/>
    </source>
</evidence>
<feature type="transmembrane region" description="Helical" evidence="1">
    <location>
        <begin position="197"/>
        <end position="221"/>
    </location>
</feature>
<keyword evidence="3" id="KW-1185">Reference proteome</keyword>
<feature type="transmembrane region" description="Helical" evidence="1">
    <location>
        <begin position="85"/>
        <end position="105"/>
    </location>
</feature>
<proteinExistence type="predicted"/>
<accession>L8JGS7</accession>
<dbReference type="Proteomes" id="UP000011134">
    <property type="component" value="Unassembled WGS sequence"/>
</dbReference>
<evidence type="ECO:0000256" key="1">
    <source>
        <dbReference type="SAM" id="Phobius"/>
    </source>
</evidence>
<feature type="transmembrane region" description="Helical" evidence="1">
    <location>
        <begin position="146"/>
        <end position="165"/>
    </location>
</feature>
<dbReference type="PATRIC" id="fig|1056511.3.peg.1231"/>
<dbReference type="OrthoDB" id="5830026at2"/>
<keyword evidence="1" id="KW-0472">Membrane</keyword>
<comment type="caution">
    <text evidence="2">The sequence shown here is derived from an EMBL/GenBank/DDBJ whole genome shotgun (WGS) entry which is preliminary data.</text>
</comment>
<dbReference type="RefSeq" id="WP_007463595.1">
    <property type="nucleotide sequence ID" value="NZ_AMZO01000006.1"/>
</dbReference>
<evidence type="ECO:0000313" key="2">
    <source>
        <dbReference type="EMBL" id="ELR66704.1"/>
    </source>
</evidence>
<protein>
    <submittedName>
        <fullName evidence="2">Uncharacterized protein</fullName>
    </submittedName>
</protein>
<keyword evidence="1" id="KW-1133">Transmembrane helix</keyword>
<feature type="transmembrane region" description="Helical" evidence="1">
    <location>
        <begin position="117"/>
        <end position="140"/>
    </location>
</feature>
<dbReference type="EMBL" id="AMZO01000006">
    <property type="protein sequence ID" value="ELR66704.1"/>
    <property type="molecule type" value="Genomic_DNA"/>
</dbReference>
<gene>
    <name evidence="2" type="ORF">C942_04402</name>
</gene>
<sequence length="378" mass="43615">MTHNASSIPDTTVAETATAGTVQTPENQLSPDHNLPFSSIEIRAIRSPWWEFFLHFSTFGIYTCFWMVARIKEMRLLSRHPFKPWLWLFVPNFILVQLFACPTLNKHLKELENKLGINYSVTTFRLWAVSLISVTTLFWVSSKFALPGWVDFLALIIWSGLFCILSKRFNAIKHKCASKYDNIQFKGKSSGYSWKEWLVIIPMFPIVLCLAIYSSVSPYLIQEIKPLTDNSIFASTENHFQLPIHGSGWRQVEIGSFSDGEAKLELAGKIEGSYFIVFKYTNQDTLNNKVRERIQIVQEDEPGMQCREERRLAPTKMSVITYVTCEGKSLGDPLLYTMTIFEHGDDLYELIGHLTAPKYSYRERADNFKKMAKEFRPL</sequence>